<dbReference type="Pfam" id="PF24681">
    <property type="entry name" value="Kelch_KLHDC2_KLHL20_DRC7"/>
    <property type="match status" value="1"/>
</dbReference>
<dbReference type="Pfam" id="PF05345">
    <property type="entry name" value="He_PIG"/>
    <property type="match status" value="1"/>
</dbReference>
<evidence type="ECO:0000256" key="3">
    <source>
        <dbReference type="SAM" id="MobiDB-lite"/>
    </source>
</evidence>
<dbReference type="Gene3D" id="2.120.10.30">
    <property type="entry name" value="TolB, C-terminal domain"/>
    <property type="match status" value="1"/>
</dbReference>
<evidence type="ECO:0000313" key="6">
    <source>
        <dbReference type="Proteomes" id="UP000199592"/>
    </source>
</evidence>
<gene>
    <name evidence="5" type="ORF">SAMN04487892_3402</name>
</gene>
<feature type="region of interest" description="Disordered" evidence="3">
    <location>
        <begin position="448"/>
        <end position="469"/>
    </location>
</feature>
<evidence type="ECO:0000256" key="2">
    <source>
        <dbReference type="ARBA" id="ARBA00022737"/>
    </source>
</evidence>
<dbReference type="SUPFAM" id="SSF101908">
    <property type="entry name" value="Putative isomerase YbhE"/>
    <property type="match status" value="1"/>
</dbReference>
<dbReference type="STRING" id="1073328.SAMN05216294_3405"/>
<organism evidence="5 6">
    <name type="scientific">Flagellimonas zhangzhouensis</name>
    <dbReference type="NCBI Taxonomy" id="1073328"/>
    <lineage>
        <taxon>Bacteria</taxon>
        <taxon>Pseudomonadati</taxon>
        <taxon>Bacteroidota</taxon>
        <taxon>Flavobacteriia</taxon>
        <taxon>Flavobacteriales</taxon>
        <taxon>Flavobacteriaceae</taxon>
        <taxon>Flagellimonas</taxon>
    </lineage>
</organism>
<dbReference type="SUPFAM" id="SSF117281">
    <property type="entry name" value="Kelch motif"/>
    <property type="match status" value="1"/>
</dbReference>
<feature type="compositionally biased region" description="Acidic residues" evidence="3">
    <location>
        <begin position="570"/>
        <end position="580"/>
    </location>
</feature>
<dbReference type="InterPro" id="IPR006652">
    <property type="entry name" value="Kelch_1"/>
</dbReference>
<keyword evidence="6" id="KW-1185">Reference proteome</keyword>
<dbReference type="RefSeq" id="WP_254774830.1">
    <property type="nucleotide sequence ID" value="NZ_FNMY01000009.1"/>
</dbReference>
<dbReference type="SMART" id="SM00612">
    <property type="entry name" value="Kelch"/>
    <property type="match status" value="5"/>
</dbReference>
<proteinExistence type="predicted"/>
<feature type="non-terminal residue" evidence="5">
    <location>
        <position position="1750"/>
    </location>
</feature>
<name>A0A1H2ZCR3_9FLAO</name>
<dbReference type="InterPro" id="IPR008979">
    <property type="entry name" value="Galactose-bd-like_sf"/>
</dbReference>
<dbReference type="Gene3D" id="2.60.120.430">
    <property type="entry name" value="Galactose-binding lectin"/>
    <property type="match status" value="1"/>
</dbReference>
<dbReference type="EMBL" id="FNMY01000009">
    <property type="protein sequence ID" value="SDX15127.1"/>
    <property type="molecule type" value="Genomic_DNA"/>
</dbReference>
<dbReference type="InterPro" id="IPR013783">
    <property type="entry name" value="Ig-like_fold"/>
</dbReference>
<dbReference type="InterPro" id="IPR015915">
    <property type="entry name" value="Kelch-typ_b-propeller"/>
</dbReference>
<feature type="region of interest" description="Disordered" evidence="3">
    <location>
        <begin position="568"/>
        <end position="645"/>
    </location>
</feature>
<dbReference type="InterPro" id="IPR021720">
    <property type="entry name" value="Malectin_dom"/>
</dbReference>
<evidence type="ECO:0000259" key="4">
    <source>
        <dbReference type="Pfam" id="PF11721"/>
    </source>
</evidence>
<dbReference type="Gene3D" id="2.120.10.80">
    <property type="entry name" value="Kelch-type beta propeller"/>
    <property type="match status" value="2"/>
</dbReference>
<dbReference type="InterPro" id="IPR011042">
    <property type="entry name" value="6-blade_b-propeller_TolB-like"/>
</dbReference>
<dbReference type="Proteomes" id="UP000199592">
    <property type="component" value="Unassembled WGS sequence"/>
</dbReference>
<dbReference type="PANTHER" id="PTHR46344:SF27">
    <property type="entry name" value="KELCH REPEAT SUPERFAMILY PROTEIN"/>
    <property type="match status" value="1"/>
</dbReference>
<accession>A0A1H2ZCR3</accession>
<keyword evidence="1" id="KW-0880">Kelch repeat</keyword>
<dbReference type="PANTHER" id="PTHR46344">
    <property type="entry name" value="OS02G0202900 PROTEIN"/>
    <property type="match status" value="1"/>
</dbReference>
<sequence>MKENYSRGIFLLQLLIFIISVETFSQNFTQSQINFNGLGNVSEGVTSLMYGPDGRLYVAEYPGTIKILTIERNGPTDYVVTNIETLSGVKNIVNHDDDGSPCTGTSGDCSSRETTGLTVAGTASNPIIYVTSSDFRIGAGSGGGNGDIDLDTNSGVITRFTWTGTEWDVVDLVRGLPRSEENHATNGLEVATINGTEYLIVASGGITNGGAPSTNFVFTCEYALSGAILSVDLDAINLLPTQTDVDGREFIYDLPTLDDPTRANANGITDPNDPNYDGIDLNDPWGGNDGLNQAMVVTGGPVQIYSPGYRNAYDIVLTESGALYATDNGANGGWGGFPVNEGVDGTVTNAYDPAEPGSQSSSGGEIIDNKDHLQLITTDVQSYVPGSLYGGHPNPTRANPSGAGLFTDNGSTQVFRTLVYDPDGSTLGSTSDPSIALPANWPPVKTANPVEGDWRSPSSTNPDGPDDDPVVIWGTNTNGIDEYTASNFSGAMQGNLLAGNNGGYIRRVQLQTDGSLQNLTSNFLSGIGGNALGITCNSDNDIFPGTIWAGTLNGLIVVFEPQDFIQCDNPEGEPLADFDGDGYTNQDELDNGTDPCNGGSQPDDFDKSAGAPLVSNLNDLDDDNDGIPDASDPFQLGDPETSGSDAFVLPIGNDLFNDQQGLGGIFGLGMTGLMNNGDTAANWLDWIDDRDNGPNPNDVLGGAPGIMTSHMTEGTALGASNNQDKGYQYGVQVDNTTGKFAVVGGMNGFTGPLRLYENTDGVSGGELGFFIGDGTQSNYIKFVVTTDGFTALQEIDDIPGTPMEAAIALGDRPTSGIRFYFVVDPVVGTVDLEYEIDSNPRTSLGQINASGTILQAIQTNSLDLAVGFIGSSNTPGKELEGSWDFLNVISEEPITDAGVVARVNASGSLVTDPIDGVDWQSNDTNGATSGPGYSVNTGTGYPSGLLYANRHPSIPASMNQSTFESLFELERYDPETGEEMEFLFPVANGNYVVNLYLGNSFSGTSQVGDRVFDIAIEGQVVGQNIDLVALFGHESGGMLSYQVDVQDSELNVQFIHEVQNPLVNAIEILSIVPDQNPIIVEPIANQHNMEGDILDGSLGVVASGGDGNLSFSAFNLPPGVFIEPTNGQIGGAIEPLAATGSPYSVSIVVDDGDEQSLDAVTINFDWTIISNNLSWTDKDEDESYTARHENSFVQSGIHFYVMGGRENATSIDVYDYTNDSWTELTGITPTVDGAQLEFNHFQATEYKGLIWVIGAFKSNAYPNEVPAEYIWMFDPASQEWIQGPQIPEGRRRGSAGLALYNDKFYVVGGNNDGHDGGYVAQFDEYDPATGTWTTLTDAPRARDHFSAVVIGDKLYVAGGRISGGTNGVFKPVIAEVDVYDFTSGTWSTLPSDQNIPTPRAGAAAVNFNDKLIVIGGEVQNELVYGVSTDDALSITEEYDPVTQTWDRLPDMNYERQGIQAIVSGPGVHVLGGSPNRGGGNQKNLEYLGEDAPVGTPIVGSALSAPTTVVFNDGETLEIDLDVIDGNTGLFISSMEVTGADAADYSIVSGALTNILMDANSSHTLSVALSGTGADRTATLTINYGGSSTLNIALTNNADVAFGVTNPGDQYNYEGDAVSLQIEATSPNNTTYSATGLPPSLTINENTGIITGTIDEAYSSGGGDSFIEENGLVIIEAESGDTSGWDITNLDGETGIIANTISYNSINGSTIPYQITITEAGVYRFNWKNFFSGPTPADENDSWLRFPNNDD</sequence>
<dbReference type="SUPFAM" id="SSF49785">
    <property type="entry name" value="Galactose-binding domain-like"/>
    <property type="match status" value="1"/>
</dbReference>
<dbReference type="Gene3D" id="2.60.40.10">
    <property type="entry name" value="Immunoglobulins"/>
    <property type="match status" value="2"/>
</dbReference>
<keyword evidence="2" id="KW-0677">Repeat</keyword>
<feature type="domain" description="Malectin" evidence="4">
    <location>
        <begin position="899"/>
        <end position="1064"/>
    </location>
</feature>
<evidence type="ECO:0000256" key="1">
    <source>
        <dbReference type="ARBA" id="ARBA00022441"/>
    </source>
</evidence>
<protein>
    <submittedName>
        <fullName evidence="5">N-acetylneuraminic acid mutarotase</fullName>
    </submittedName>
</protein>
<dbReference type="Pfam" id="PF11721">
    <property type="entry name" value="Malectin"/>
    <property type="match status" value="1"/>
</dbReference>
<reference evidence="6" key="1">
    <citation type="submission" date="2016-10" db="EMBL/GenBank/DDBJ databases">
        <authorList>
            <person name="Varghese N."/>
            <person name="Submissions S."/>
        </authorList>
    </citation>
    <scope>NUCLEOTIDE SEQUENCE [LARGE SCALE GENOMIC DNA]</scope>
    <source>
        <strain evidence="6">DSM 25030</strain>
    </source>
</reference>
<evidence type="ECO:0000313" key="5">
    <source>
        <dbReference type="EMBL" id="SDX15127.1"/>
    </source>
</evidence>